<evidence type="ECO:0000259" key="3">
    <source>
        <dbReference type="Pfam" id="PF03067"/>
    </source>
</evidence>
<keyword evidence="4" id="KW-0560">Oxidoreductase</keyword>
<keyword evidence="5" id="KW-1185">Reference proteome</keyword>
<dbReference type="SUPFAM" id="SSF81296">
    <property type="entry name" value="E set domains"/>
    <property type="match status" value="1"/>
</dbReference>
<proteinExistence type="predicted"/>
<dbReference type="InterPro" id="IPR014756">
    <property type="entry name" value="Ig_E-set"/>
</dbReference>
<reference evidence="4 5" key="1">
    <citation type="journal article" date="2021" name="Genome Biol. Evol.">
        <title>The evolution of interdependence in a four-way mealybug symbiosis.</title>
        <authorList>
            <person name="Garber A.I."/>
            <person name="Kupper M."/>
            <person name="Laetsch D.R."/>
            <person name="Weldon S.R."/>
            <person name="Ladinsky M.S."/>
            <person name="Bjorkman P.J."/>
            <person name="McCutcheon J.P."/>
        </authorList>
    </citation>
    <scope>NUCLEOTIDE SEQUENCE [LARGE SCALE GENOMIC DNA]</scope>
    <source>
        <strain evidence="4">SOD</strain>
    </source>
</reference>
<dbReference type="PANTHER" id="PTHR34823:SF1">
    <property type="entry name" value="CHITIN-BINDING TYPE-4 DOMAIN-CONTAINING PROTEIN"/>
    <property type="match status" value="1"/>
</dbReference>
<dbReference type="Gene3D" id="2.70.50.50">
    <property type="entry name" value="chitin-binding protein cbp21"/>
    <property type="match status" value="1"/>
</dbReference>
<feature type="domain" description="Chitin-binding type-4" evidence="3">
    <location>
        <begin position="10"/>
        <end position="198"/>
    </location>
</feature>
<gene>
    <name evidence="4" type="ORF">JZM24_08945</name>
</gene>
<dbReference type="EMBL" id="JAFJYC010000001">
    <property type="protein sequence ID" value="MBT9432219.1"/>
    <property type="molecule type" value="Genomic_DNA"/>
</dbReference>
<feature type="region of interest" description="Disordered" evidence="2">
    <location>
        <begin position="50"/>
        <end position="76"/>
    </location>
</feature>
<accession>A0ABS5YB19</accession>
<protein>
    <submittedName>
        <fullName evidence="4">Lytic polysaccharide monooxygenase</fullName>
    </submittedName>
</protein>
<evidence type="ECO:0000313" key="5">
    <source>
        <dbReference type="Proteomes" id="UP000811282"/>
    </source>
</evidence>
<dbReference type="RefSeq" id="WP_215669388.1">
    <property type="nucleotide sequence ID" value="NZ_JAFJYC010000001.1"/>
</dbReference>
<organism evidence="4 5">
    <name type="scientific">Candidatus Sodalis endolongispinus</name>
    <dbReference type="NCBI Taxonomy" id="2812662"/>
    <lineage>
        <taxon>Bacteria</taxon>
        <taxon>Pseudomonadati</taxon>
        <taxon>Pseudomonadota</taxon>
        <taxon>Gammaproteobacteria</taxon>
        <taxon>Enterobacterales</taxon>
        <taxon>Bruguierivoracaceae</taxon>
        <taxon>Sodalis</taxon>
    </lineage>
</organism>
<dbReference type="CDD" id="cd21177">
    <property type="entry name" value="LPMO_AA10"/>
    <property type="match status" value="1"/>
</dbReference>
<dbReference type="InterPro" id="IPR004302">
    <property type="entry name" value="Cellulose/chitin-bd_N"/>
</dbReference>
<dbReference type="InterPro" id="IPR051024">
    <property type="entry name" value="GlcNAc_Chitin_IntDeg"/>
</dbReference>
<evidence type="ECO:0000256" key="2">
    <source>
        <dbReference type="SAM" id="MobiDB-lite"/>
    </source>
</evidence>
<dbReference type="Pfam" id="PF03067">
    <property type="entry name" value="LPMO_10"/>
    <property type="match status" value="1"/>
</dbReference>
<dbReference type="PANTHER" id="PTHR34823">
    <property type="entry name" value="GLCNAC-BINDING PROTEIN A"/>
    <property type="match status" value="1"/>
</dbReference>
<comment type="caution">
    <text evidence="4">The sequence shown here is derived from an EMBL/GenBank/DDBJ whole genome shotgun (WGS) entry which is preliminary data.</text>
</comment>
<dbReference type="Proteomes" id="UP000811282">
    <property type="component" value="Unassembled WGS sequence"/>
</dbReference>
<sequence length="201" mass="22806">MDTDNTMLRHGRITFPESRSEKLGQWWANALESGKFFPATQAGLADKFAPSDEPNALPPNDGQIASAGFTDGGTTTAPLKLDEYGEDRWEKNEIKANSVVDFTWNYSATHATRRWNYFITKDGWNHNEPLSCAQFELEPFFMMQNPQQPHWEHANELTPSADGTVHSIQMPNKKGYHVILGVWEIANTPRAFYQVVDVNFV</sequence>
<evidence type="ECO:0000256" key="1">
    <source>
        <dbReference type="ARBA" id="ARBA00022729"/>
    </source>
</evidence>
<name>A0ABS5YB19_9GAMM</name>
<keyword evidence="4" id="KW-0503">Monooxygenase</keyword>
<dbReference type="GO" id="GO:0004497">
    <property type="term" value="F:monooxygenase activity"/>
    <property type="evidence" value="ECO:0007669"/>
    <property type="project" value="UniProtKB-KW"/>
</dbReference>
<keyword evidence="1" id="KW-0732">Signal</keyword>
<evidence type="ECO:0000313" key="4">
    <source>
        <dbReference type="EMBL" id="MBT9432219.1"/>
    </source>
</evidence>